<organism evidence="2 3">
    <name type="scientific">Anas platyrhynchos platyrhynchos</name>
    <name type="common">Northern mallard</name>
    <dbReference type="NCBI Taxonomy" id="8840"/>
    <lineage>
        <taxon>Eukaryota</taxon>
        <taxon>Metazoa</taxon>
        <taxon>Chordata</taxon>
        <taxon>Craniata</taxon>
        <taxon>Vertebrata</taxon>
        <taxon>Euteleostomi</taxon>
        <taxon>Archelosauria</taxon>
        <taxon>Archosauria</taxon>
        <taxon>Dinosauria</taxon>
        <taxon>Saurischia</taxon>
        <taxon>Theropoda</taxon>
        <taxon>Coelurosauria</taxon>
        <taxon>Aves</taxon>
        <taxon>Neognathae</taxon>
        <taxon>Galloanserae</taxon>
        <taxon>Anseriformes</taxon>
        <taxon>Anatidae</taxon>
        <taxon>Anatinae</taxon>
        <taxon>Anas</taxon>
    </lineage>
</organism>
<dbReference type="GO" id="GO:0030414">
    <property type="term" value="F:peptidase inhibitor activity"/>
    <property type="evidence" value="ECO:0007669"/>
    <property type="project" value="InterPro"/>
</dbReference>
<evidence type="ECO:0000313" key="3">
    <source>
        <dbReference type="Proteomes" id="UP000016666"/>
    </source>
</evidence>
<dbReference type="AlphaFoldDB" id="A0A493U427"/>
<dbReference type="PROSITE" id="PS51390">
    <property type="entry name" value="WAP"/>
    <property type="match status" value="1"/>
</dbReference>
<dbReference type="InterPro" id="IPR008197">
    <property type="entry name" value="WAP_dom"/>
</dbReference>
<accession>A0A493U427</accession>
<dbReference type="InterPro" id="IPR036645">
    <property type="entry name" value="Elafin-like_sf"/>
</dbReference>
<evidence type="ECO:0000259" key="1">
    <source>
        <dbReference type="PROSITE" id="PS51390"/>
    </source>
</evidence>
<proteinExistence type="predicted"/>
<dbReference type="Pfam" id="PF00095">
    <property type="entry name" value="WAP"/>
    <property type="match status" value="1"/>
</dbReference>
<dbReference type="GO" id="GO:0005576">
    <property type="term" value="C:extracellular region"/>
    <property type="evidence" value="ECO:0007669"/>
    <property type="project" value="InterPro"/>
</dbReference>
<feature type="domain" description="WAP" evidence="1">
    <location>
        <begin position="27"/>
        <end position="79"/>
    </location>
</feature>
<evidence type="ECO:0000313" key="2">
    <source>
        <dbReference type="Ensembl" id="ENSAPLP00000032878.1"/>
    </source>
</evidence>
<dbReference type="Gene3D" id="4.10.75.10">
    <property type="entry name" value="Elafin-like"/>
    <property type="match status" value="1"/>
</dbReference>
<dbReference type="SUPFAM" id="SSF57256">
    <property type="entry name" value="Elafin-like"/>
    <property type="match status" value="1"/>
</dbReference>
<name>A0A493U427_ANAPP</name>
<dbReference type="GeneTree" id="ENSGT01020000230603"/>
<dbReference type="Proteomes" id="UP000016666">
    <property type="component" value="Chromosome 21"/>
</dbReference>
<dbReference type="Ensembl" id="ENSAPLT00000022855.1">
    <property type="protein sequence ID" value="ENSAPLP00000032878.1"/>
    <property type="gene ID" value="ENSAPLG00000017021.1"/>
</dbReference>
<reference evidence="2" key="3">
    <citation type="submission" date="2025-09" db="UniProtKB">
        <authorList>
            <consortium name="Ensembl"/>
        </authorList>
    </citation>
    <scope>IDENTIFICATION</scope>
</reference>
<sequence length="134" mass="13989">MLIAWMELPAGNINTLGGRRGVQGDGPPHLAGTAWSCPRIRVTCAIPNPPNKCDSSWQCPRHQKCCQGACGRRCLSRPPGIPTSHGTVLSEPPAVAVALGREVATVFRAGGGPGALSHVQPAGVCCRDRVAPHK</sequence>
<dbReference type="STRING" id="8840.ENSAPLP00000032878"/>
<protein>
    <recommendedName>
        <fullName evidence="1">WAP domain-containing protein</fullName>
    </recommendedName>
</protein>
<dbReference type="SMART" id="SM00217">
    <property type="entry name" value="WAP"/>
    <property type="match status" value="1"/>
</dbReference>
<keyword evidence="3" id="KW-1185">Reference proteome</keyword>
<reference evidence="2" key="2">
    <citation type="submission" date="2025-08" db="UniProtKB">
        <authorList>
            <consortium name="Ensembl"/>
        </authorList>
    </citation>
    <scope>IDENTIFICATION</scope>
</reference>
<reference evidence="2 3" key="1">
    <citation type="submission" date="2017-10" db="EMBL/GenBank/DDBJ databases">
        <title>A new Pekin duck reference genome.</title>
        <authorList>
            <person name="Hou Z.-C."/>
            <person name="Zhou Z.-K."/>
            <person name="Zhu F."/>
            <person name="Hou S.-S."/>
        </authorList>
    </citation>
    <scope>NUCLEOTIDE SEQUENCE [LARGE SCALE GENOMIC DNA]</scope>
</reference>